<dbReference type="EMBL" id="JBICBT010000470">
    <property type="protein sequence ID" value="KAL3112444.1"/>
    <property type="molecule type" value="Genomic_DNA"/>
</dbReference>
<evidence type="ECO:0000256" key="1">
    <source>
        <dbReference type="ARBA" id="ARBA00007623"/>
    </source>
</evidence>
<dbReference type="InterPro" id="IPR000169">
    <property type="entry name" value="Pept_cys_AS"/>
</dbReference>
<evidence type="ECO:0000256" key="3">
    <source>
        <dbReference type="ARBA" id="ARBA00022801"/>
    </source>
</evidence>
<gene>
    <name evidence="6" type="ORF">niasHT_016573</name>
</gene>
<dbReference type="PROSITE" id="PS00139">
    <property type="entry name" value="THIOL_PROTEASE_CYS"/>
    <property type="match status" value="1"/>
</dbReference>
<evidence type="ECO:0000313" key="6">
    <source>
        <dbReference type="EMBL" id="KAL3112444.1"/>
    </source>
</evidence>
<proteinExistence type="inferred from homology"/>
<name>A0ABD2LBB1_9BILA</name>
<evidence type="ECO:0000256" key="4">
    <source>
        <dbReference type="ARBA" id="ARBA00022807"/>
    </source>
</evidence>
<dbReference type="Pfam" id="PF00648">
    <property type="entry name" value="Peptidase_C2"/>
    <property type="match status" value="1"/>
</dbReference>
<evidence type="ECO:0000256" key="2">
    <source>
        <dbReference type="ARBA" id="ARBA00022670"/>
    </source>
</evidence>
<evidence type="ECO:0000259" key="5">
    <source>
        <dbReference type="Pfam" id="PF00648"/>
    </source>
</evidence>
<accession>A0ABD2LBB1</accession>
<dbReference type="Proteomes" id="UP001620626">
    <property type="component" value="Unassembled WGS sequence"/>
</dbReference>
<dbReference type="SUPFAM" id="SSF54001">
    <property type="entry name" value="Cysteine proteinases"/>
    <property type="match status" value="1"/>
</dbReference>
<evidence type="ECO:0000313" key="7">
    <source>
        <dbReference type="Proteomes" id="UP001620626"/>
    </source>
</evidence>
<dbReference type="AlphaFoldDB" id="A0ABD2LBB1"/>
<organism evidence="6 7">
    <name type="scientific">Heterodera trifolii</name>
    <dbReference type="NCBI Taxonomy" id="157864"/>
    <lineage>
        <taxon>Eukaryota</taxon>
        <taxon>Metazoa</taxon>
        <taxon>Ecdysozoa</taxon>
        <taxon>Nematoda</taxon>
        <taxon>Chromadorea</taxon>
        <taxon>Rhabditida</taxon>
        <taxon>Tylenchina</taxon>
        <taxon>Tylenchomorpha</taxon>
        <taxon>Tylenchoidea</taxon>
        <taxon>Heteroderidae</taxon>
        <taxon>Heteroderinae</taxon>
        <taxon>Heterodera</taxon>
    </lineage>
</organism>
<comment type="similarity">
    <text evidence="1">Belongs to the peptidase C2 family.</text>
</comment>
<protein>
    <recommendedName>
        <fullName evidence="5">Calpain catalytic domain-containing protein</fullName>
    </recommendedName>
</protein>
<keyword evidence="7" id="KW-1185">Reference proteome</keyword>
<dbReference type="GO" id="GO:0006508">
    <property type="term" value="P:proteolysis"/>
    <property type="evidence" value="ECO:0007669"/>
    <property type="project" value="UniProtKB-KW"/>
</dbReference>
<dbReference type="InterPro" id="IPR001300">
    <property type="entry name" value="Peptidase_C2_calpain_cat"/>
</dbReference>
<comment type="caution">
    <text evidence="6">The sequence shown here is derived from an EMBL/GenBank/DDBJ whole genome shotgun (WGS) entry which is preliminary data.</text>
</comment>
<keyword evidence="3" id="KW-0378">Hydrolase</keyword>
<reference evidence="6 7" key="1">
    <citation type="submission" date="2024-10" db="EMBL/GenBank/DDBJ databases">
        <authorList>
            <person name="Kim D."/>
        </authorList>
    </citation>
    <scope>NUCLEOTIDE SEQUENCE [LARGE SCALE GENOMIC DNA]</scope>
    <source>
        <strain evidence="6">BH-2024</strain>
    </source>
</reference>
<dbReference type="InterPro" id="IPR038765">
    <property type="entry name" value="Papain-like_cys_pep_sf"/>
</dbReference>
<keyword evidence="2" id="KW-0645">Protease</keyword>
<dbReference type="GO" id="GO:0008234">
    <property type="term" value="F:cysteine-type peptidase activity"/>
    <property type="evidence" value="ECO:0007669"/>
    <property type="project" value="UniProtKB-KW"/>
</dbReference>
<feature type="domain" description="Calpain catalytic" evidence="5">
    <location>
        <begin position="52"/>
        <end position="138"/>
    </location>
</feature>
<keyword evidence="4" id="KW-0788">Thiol protease</keyword>
<sequence length="372" mass="42151">MGLSFIDVGGNDNILGNVEALIPVPVGTPPASFAPLRDRCLEQMQNNETRLFEDSEFPVEEISLHFSRGVVPVRTLRIPNFPAPPLINQCPMAVDVRQGSLGNCWAMAAAPVLAKDGFVTRQAFMSYLVNEHMGQGTFETYQQLYEQRIGELLRHMELHGDGDQVAKITINGNNNTAFTFHELPSLFTNQQLICLLHLKMGGPANEIIVYNKSTGDLLDRMQAKQTAFTYLRKMIYRKRIVYDVGGDPTKTKPRRQNKFTEKPGLAVKSVFKAELANSSKKLSKKLLSRQTIGDGLSFQETIAKLEMQFAKPQSIFVDRFACLMATKEDGEEFQQFVNRHKPLLKDFQFDKMKKEQFKGLMFLTALKRQKTY</sequence>